<protein>
    <submittedName>
        <fullName evidence="7">RNA methyltransferase</fullName>
    </submittedName>
</protein>
<evidence type="ECO:0000256" key="4">
    <source>
        <dbReference type="ARBA" id="ARBA00022691"/>
    </source>
</evidence>
<keyword evidence="4" id="KW-0949">S-adenosyl-L-methionine</keyword>
<dbReference type="InterPro" id="IPR056743">
    <property type="entry name" value="TRM5-TYW2-like_MTfase"/>
</dbReference>
<dbReference type="GeneID" id="31676081"/>
<evidence type="ECO:0000256" key="5">
    <source>
        <dbReference type="ARBA" id="ARBA00022694"/>
    </source>
</evidence>
<evidence type="ECO:0000256" key="2">
    <source>
        <dbReference type="ARBA" id="ARBA00022603"/>
    </source>
</evidence>
<gene>
    <name evidence="7" type="ORF">FAD_0577</name>
</gene>
<dbReference type="AlphaFoldDB" id="A0A1V0N316"/>
<sequence length="309" mass="35511">MLHVRVDKENGQETINKLRELDLINREYKILNDGTYVYIPVNKNNIDFYTVDIEGAPSNRIEPEKISFSYDIIGSIAIIKGKTIEDAKYLSDFLKTRKNIKTIYLDKGITGEFRTRQLTLIYGEPVYKTIYRENGIRLMVDVSKAYFSPRLASERLRIAKEVSDGENIVDMFAGIGPFSILIAKNRESSIVAMDKNQNAIDLLLENLKLNRLRGEITPVAGDSGELIQQYENVDRIIMNLPHDASEFVGVAYKSLKIGGLINYYEICDLPTLEGRMESFREMGLELVYKRVVHGFSKYQNMYSMEFRKL</sequence>
<dbReference type="RefSeq" id="WP_081141698.1">
    <property type="nucleotide sequence ID" value="NZ_CP015363.1"/>
</dbReference>
<dbReference type="EMBL" id="CP015363">
    <property type="protein sequence ID" value="ARD84489.1"/>
    <property type="molecule type" value="Genomic_DNA"/>
</dbReference>
<evidence type="ECO:0000259" key="6">
    <source>
        <dbReference type="PROSITE" id="PS51684"/>
    </source>
</evidence>
<dbReference type="GO" id="GO:0002939">
    <property type="term" value="P:tRNA N1-guanine methylation"/>
    <property type="evidence" value="ECO:0007669"/>
    <property type="project" value="TreeGrafter"/>
</dbReference>
<dbReference type="GO" id="GO:0008175">
    <property type="term" value="F:tRNA methyltransferase activity"/>
    <property type="evidence" value="ECO:0007669"/>
    <property type="project" value="TreeGrafter"/>
</dbReference>
<reference evidence="7 8" key="1">
    <citation type="submission" date="2011-10" db="EMBL/GenBank/DDBJ databases">
        <title>Metabolic and evolutionary patterns in the extreme acidophile Ferroplasma acidiphilum.</title>
        <authorList>
            <person name="Golyshina O.V."/>
            <person name="Kozyavkin S.A."/>
            <person name="Tatusov R.L."/>
            <person name="Slesarev A.I."/>
            <person name="Golyshin P.N."/>
        </authorList>
    </citation>
    <scope>NUCLEOTIDE SEQUENCE [LARGE SCALE GENOMIC DNA]</scope>
    <source>
        <strain evidence="8">Y</strain>
    </source>
</reference>
<proteinExistence type="predicted"/>
<keyword evidence="5" id="KW-0819">tRNA processing</keyword>
<evidence type="ECO:0000256" key="1">
    <source>
        <dbReference type="ARBA" id="ARBA00022490"/>
    </source>
</evidence>
<keyword evidence="3 7" id="KW-0808">Transferase</keyword>
<dbReference type="Pfam" id="PF25133">
    <property type="entry name" value="TYW2_N_2"/>
    <property type="match status" value="1"/>
</dbReference>
<keyword evidence="8" id="KW-1185">Reference proteome</keyword>
<dbReference type="InterPro" id="IPR056744">
    <property type="entry name" value="TRM5/TYW2-like_N"/>
</dbReference>
<name>A0A1V0N316_9ARCH</name>
<organism evidence="7 8">
    <name type="scientific">Ferroplasma acidiphilum</name>
    <dbReference type="NCBI Taxonomy" id="74969"/>
    <lineage>
        <taxon>Archaea</taxon>
        <taxon>Methanobacteriati</taxon>
        <taxon>Thermoplasmatota</taxon>
        <taxon>Thermoplasmata</taxon>
        <taxon>Thermoplasmatales</taxon>
        <taxon>Ferroplasmaceae</taxon>
        <taxon>Ferroplasma</taxon>
    </lineage>
</organism>
<dbReference type="OrthoDB" id="8079at2157"/>
<evidence type="ECO:0000313" key="8">
    <source>
        <dbReference type="Proteomes" id="UP000192050"/>
    </source>
</evidence>
<dbReference type="InterPro" id="IPR040601">
    <property type="entry name" value="Trm5a/b_N"/>
</dbReference>
<accession>A0A1V0N316</accession>
<dbReference type="PANTHER" id="PTHR23245">
    <property type="entry name" value="TRNA METHYLTRANSFERASE"/>
    <property type="match status" value="1"/>
</dbReference>
<keyword evidence="1" id="KW-0963">Cytoplasm</keyword>
<dbReference type="Proteomes" id="UP000192050">
    <property type="component" value="Chromosome"/>
</dbReference>
<dbReference type="Pfam" id="PF02475">
    <property type="entry name" value="TRM5-TYW2_MTfase"/>
    <property type="match status" value="1"/>
</dbReference>
<keyword evidence="2 7" id="KW-0489">Methyltransferase</keyword>
<dbReference type="STRING" id="74969.FAD_0577"/>
<evidence type="ECO:0000256" key="3">
    <source>
        <dbReference type="ARBA" id="ARBA00022679"/>
    </source>
</evidence>
<feature type="domain" description="SAM-dependent methyltransferase TRM5/TYW2-type" evidence="6">
    <location>
        <begin position="70"/>
        <end position="309"/>
    </location>
</feature>
<dbReference type="CDD" id="cd02440">
    <property type="entry name" value="AdoMet_MTases"/>
    <property type="match status" value="1"/>
</dbReference>
<dbReference type="GO" id="GO:0005737">
    <property type="term" value="C:cytoplasm"/>
    <property type="evidence" value="ECO:0007669"/>
    <property type="project" value="TreeGrafter"/>
</dbReference>
<dbReference type="InterPro" id="IPR029063">
    <property type="entry name" value="SAM-dependent_MTases_sf"/>
</dbReference>
<dbReference type="KEGG" id="fai:FAD_0577"/>
<dbReference type="Gene3D" id="3.40.50.150">
    <property type="entry name" value="Vaccinia Virus protein VP39"/>
    <property type="match status" value="1"/>
</dbReference>
<dbReference type="PROSITE" id="PS51684">
    <property type="entry name" value="SAM_MT_TRM5_TYW2"/>
    <property type="match status" value="1"/>
</dbReference>
<dbReference type="SUPFAM" id="SSF53335">
    <property type="entry name" value="S-adenosyl-L-methionine-dependent methyltransferases"/>
    <property type="match status" value="1"/>
</dbReference>
<evidence type="ECO:0000313" key="7">
    <source>
        <dbReference type="EMBL" id="ARD84489.1"/>
    </source>
</evidence>
<dbReference type="Gene3D" id="3.30.300.110">
    <property type="entry name" value="Met-10+ protein-like domains"/>
    <property type="match status" value="1"/>
</dbReference>
<dbReference type="PANTHER" id="PTHR23245:SF36">
    <property type="entry name" value="TRNA (GUANINE(37)-N1)-METHYLTRANSFERASE"/>
    <property type="match status" value="1"/>
</dbReference>
<dbReference type="Pfam" id="PF18093">
    <property type="entry name" value="Trm5_N"/>
    <property type="match status" value="1"/>
</dbReference>
<dbReference type="InterPro" id="IPR030382">
    <property type="entry name" value="MeTrfase_TRM5/TYW2"/>
</dbReference>
<dbReference type="Gene3D" id="3.30.70.2580">
    <property type="match status" value="1"/>
</dbReference>